<accession>A0A6J7A1L7</accession>
<sequence>METEALWEILLGNALTLIDDAVRRTGQPVDWSLGGGTVLMLRLNHRQSKDIDIFISDQQLLGLFSPRLSDFASALTDDYDESSGHIKLFLPRGEIDIVVATPLIETPYETVTLLSRSIKLERSAEIIAKKMWHRGDRATARDLLDFASVYESDPKSITEASPFLSRHAYEFLTQISLRQAIMSASFDAIDKLDSTLTFSQCVEIAEMVLRPYCTPRAL</sequence>
<protein>
    <submittedName>
        <fullName evidence="1">Unannotated protein</fullName>
    </submittedName>
</protein>
<evidence type="ECO:0000313" key="1">
    <source>
        <dbReference type="EMBL" id="CAB4826488.1"/>
    </source>
</evidence>
<dbReference type="Pfam" id="PF08843">
    <property type="entry name" value="AbiEii"/>
    <property type="match status" value="1"/>
</dbReference>
<organism evidence="1">
    <name type="scientific">freshwater metagenome</name>
    <dbReference type="NCBI Taxonomy" id="449393"/>
    <lineage>
        <taxon>unclassified sequences</taxon>
        <taxon>metagenomes</taxon>
        <taxon>ecological metagenomes</taxon>
    </lineage>
</organism>
<dbReference type="AlphaFoldDB" id="A0A6J7A1L7"/>
<name>A0A6J7A1L7_9ZZZZ</name>
<dbReference type="EMBL" id="CAFABK010000016">
    <property type="protein sequence ID" value="CAB4826488.1"/>
    <property type="molecule type" value="Genomic_DNA"/>
</dbReference>
<gene>
    <name evidence="1" type="ORF">UFOPK3204_00534</name>
</gene>
<reference evidence="1" key="1">
    <citation type="submission" date="2020-05" db="EMBL/GenBank/DDBJ databases">
        <authorList>
            <person name="Chiriac C."/>
            <person name="Salcher M."/>
            <person name="Ghai R."/>
            <person name="Kavagutti S V."/>
        </authorList>
    </citation>
    <scope>NUCLEOTIDE SEQUENCE</scope>
</reference>
<dbReference type="InterPro" id="IPR014942">
    <property type="entry name" value="AbiEii"/>
</dbReference>
<proteinExistence type="predicted"/>